<comment type="caution">
    <text evidence="4">The sequence shown here is derived from an EMBL/GenBank/DDBJ whole genome shotgun (WGS) entry which is preliminary data.</text>
</comment>
<dbReference type="Proteomes" id="UP001521785">
    <property type="component" value="Unassembled WGS sequence"/>
</dbReference>
<protein>
    <recommendedName>
        <fullName evidence="3">FAS1 domain-containing protein</fullName>
    </recommendedName>
</protein>
<feature type="chain" id="PRO_5047011686" description="FAS1 domain-containing protein" evidence="2">
    <location>
        <begin position="17"/>
        <end position="390"/>
    </location>
</feature>
<reference evidence="4 5" key="1">
    <citation type="submission" date="2024-02" db="EMBL/GenBank/DDBJ databases">
        <title>De novo assembly and annotation of 12 fungi associated with fruit tree decline syndrome in Ontario, Canada.</title>
        <authorList>
            <person name="Sulman M."/>
            <person name="Ellouze W."/>
            <person name="Ilyukhin E."/>
        </authorList>
    </citation>
    <scope>NUCLEOTIDE SEQUENCE [LARGE SCALE GENOMIC DNA]</scope>
    <source>
        <strain evidence="4 5">M42-189</strain>
    </source>
</reference>
<dbReference type="InterPro" id="IPR036378">
    <property type="entry name" value="FAS1_dom_sf"/>
</dbReference>
<organism evidence="4 5">
    <name type="scientific">Paraconiothyrium brasiliense</name>
    <dbReference type="NCBI Taxonomy" id="300254"/>
    <lineage>
        <taxon>Eukaryota</taxon>
        <taxon>Fungi</taxon>
        <taxon>Dikarya</taxon>
        <taxon>Ascomycota</taxon>
        <taxon>Pezizomycotina</taxon>
        <taxon>Dothideomycetes</taxon>
        <taxon>Pleosporomycetidae</taxon>
        <taxon>Pleosporales</taxon>
        <taxon>Massarineae</taxon>
        <taxon>Didymosphaeriaceae</taxon>
        <taxon>Paraconiothyrium</taxon>
    </lineage>
</organism>
<evidence type="ECO:0000256" key="2">
    <source>
        <dbReference type="SAM" id="SignalP"/>
    </source>
</evidence>
<feature type="domain" description="FAS1" evidence="3">
    <location>
        <begin position="178"/>
        <end position="308"/>
    </location>
</feature>
<feature type="signal peptide" evidence="2">
    <location>
        <begin position="1"/>
        <end position="16"/>
    </location>
</feature>
<proteinExistence type="predicted"/>
<evidence type="ECO:0000313" key="4">
    <source>
        <dbReference type="EMBL" id="KAL1612583.1"/>
    </source>
</evidence>
<keyword evidence="5" id="KW-1185">Reference proteome</keyword>
<feature type="compositionally biased region" description="Low complexity" evidence="1">
    <location>
        <begin position="350"/>
        <end position="367"/>
    </location>
</feature>
<dbReference type="InterPro" id="IPR050904">
    <property type="entry name" value="Adhesion/Biosynth-related"/>
</dbReference>
<evidence type="ECO:0000313" key="5">
    <source>
        <dbReference type="Proteomes" id="UP001521785"/>
    </source>
</evidence>
<sequence>MRTSIALAFCVSGVLAQAPSLTDLIASQPDLSTLGTALGSVPDLAETLAGLSNITILAPTNSAFEALLAQADTPESIGVNSSDVQAIAAILAYHVLNGTYVSSDFSETPTFVSSLFLPSFDGSIRTNVTDGQNVGLTLDGGNATILSGELKSANVIEEDILAANSVTVHKIDSVLTVPRNASTTLSKIPDVELTAALGALTAANLVDTIDSVADLTIFVPSNAAFTTAASAFANASIETLTSVLTYHAITGAVVFSSDITNTTVKTINGNDLTLSVGADGTVYVDNAKVILPNIVLSNGVAHIIDTVLNPEDEVENPTPAATPTPAFPGATAIGTDVPFTSALGTSPTRTGTASSVPTSTPSPSEFPGTAAQVKGALGGAVIGFGLAMML</sequence>
<gene>
    <name evidence="4" type="ORF">SLS60_000812</name>
</gene>
<dbReference type="PANTHER" id="PTHR10900">
    <property type="entry name" value="PERIOSTIN-RELATED"/>
    <property type="match status" value="1"/>
</dbReference>
<dbReference type="PROSITE" id="PS50213">
    <property type="entry name" value="FAS1"/>
    <property type="match status" value="2"/>
</dbReference>
<dbReference type="SMART" id="SM00554">
    <property type="entry name" value="FAS1"/>
    <property type="match status" value="2"/>
</dbReference>
<evidence type="ECO:0000259" key="3">
    <source>
        <dbReference type="PROSITE" id="PS50213"/>
    </source>
</evidence>
<evidence type="ECO:0000256" key="1">
    <source>
        <dbReference type="SAM" id="MobiDB-lite"/>
    </source>
</evidence>
<dbReference type="PANTHER" id="PTHR10900:SF77">
    <property type="entry name" value="FI19380P1"/>
    <property type="match status" value="1"/>
</dbReference>
<feature type="region of interest" description="Disordered" evidence="1">
    <location>
        <begin position="338"/>
        <end position="367"/>
    </location>
</feature>
<feature type="domain" description="FAS1" evidence="3">
    <location>
        <begin position="18"/>
        <end position="175"/>
    </location>
</feature>
<name>A0ABR3S826_9PLEO</name>
<dbReference type="InterPro" id="IPR000782">
    <property type="entry name" value="FAS1_domain"/>
</dbReference>
<dbReference type="Gene3D" id="2.30.180.10">
    <property type="entry name" value="FAS1 domain"/>
    <property type="match status" value="2"/>
</dbReference>
<dbReference type="SUPFAM" id="SSF82153">
    <property type="entry name" value="FAS1 domain"/>
    <property type="match status" value="2"/>
</dbReference>
<keyword evidence="2" id="KW-0732">Signal</keyword>
<dbReference type="EMBL" id="JAKJXO020000001">
    <property type="protein sequence ID" value="KAL1612583.1"/>
    <property type="molecule type" value="Genomic_DNA"/>
</dbReference>
<dbReference type="Pfam" id="PF02469">
    <property type="entry name" value="Fasciclin"/>
    <property type="match status" value="2"/>
</dbReference>
<accession>A0ABR3S826</accession>